<accession>A0AAN7PV67</accession>
<protein>
    <submittedName>
        <fullName evidence="1">Uncharacterized protein</fullName>
    </submittedName>
</protein>
<reference evidence="1 2" key="1">
    <citation type="journal article" date="2023" name="Hortic Res">
        <title>Pangenome of water caltrop reveals structural variations and asymmetric subgenome divergence after allopolyploidization.</title>
        <authorList>
            <person name="Zhang X."/>
            <person name="Chen Y."/>
            <person name="Wang L."/>
            <person name="Yuan Y."/>
            <person name="Fang M."/>
            <person name="Shi L."/>
            <person name="Lu R."/>
            <person name="Comes H.P."/>
            <person name="Ma Y."/>
            <person name="Chen Y."/>
            <person name="Huang G."/>
            <person name="Zhou Y."/>
            <person name="Zheng Z."/>
            <person name="Qiu Y."/>
        </authorList>
    </citation>
    <scope>NUCLEOTIDE SEQUENCE [LARGE SCALE GENOMIC DNA]</scope>
    <source>
        <tissue evidence="1">Roots</tissue>
    </source>
</reference>
<keyword evidence="2" id="KW-1185">Reference proteome</keyword>
<name>A0AAN7PV67_9MYRT</name>
<comment type="caution">
    <text evidence="1">The sequence shown here is derived from an EMBL/GenBank/DDBJ whole genome shotgun (WGS) entry which is preliminary data.</text>
</comment>
<evidence type="ECO:0000313" key="1">
    <source>
        <dbReference type="EMBL" id="KAK4754384.1"/>
    </source>
</evidence>
<proteinExistence type="predicted"/>
<evidence type="ECO:0000313" key="2">
    <source>
        <dbReference type="Proteomes" id="UP001345219"/>
    </source>
</evidence>
<gene>
    <name evidence="1" type="ORF">SAY87_002488</name>
</gene>
<dbReference type="Proteomes" id="UP001345219">
    <property type="component" value="Chromosome 2"/>
</dbReference>
<dbReference type="EMBL" id="JAXIOK010000015">
    <property type="protein sequence ID" value="KAK4754384.1"/>
    <property type="molecule type" value="Genomic_DNA"/>
</dbReference>
<dbReference type="AlphaFoldDB" id="A0AAN7PV67"/>
<sequence>MKRRIRIQTEIWSRGLNLDITQPEIRSSQLSSLGVTCGLGPSVLEMRAENYRVRPNRQQSRLRRVNCVSPEMAPEKKLQTSCFPTCVGAAKLANLAWDIDPIDPPVHADRIRVPFYKTSSRHSASTGPQNPHGRPTTLTMLMLTKIEVYEKKERETQLNFFTLLPPKSAVIYTPYAGQI</sequence>
<organism evidence="1 2">
    <name type="scientific">Trapa incisa</name>
    <dbReference type="NCBI Taxonomy" id="236973"/>
    <lineage>
        <taxon>Eukaryota</taxon>
        <taxon>Viridiplantae</taxon>
        <taxon>Streptophyta</taxon>
        <taxon>Embryophyta</taxon>
        <taxon>Tracheophyta</taxon>
        <taxon>Spermatophyta</taxon>
        <taxon>Magnoliopsida</taxon>
        <taxon>eudicotyledons</taxon>
        <taxon>Gunneridae</taxon>
        <taxon>Pentapetalae</taxon>
        <taxon>rosids</taxon>
        <taxon>malvids</taxon>
        <taxon>Myrtales</taxon>
        <taxon>Lythraceae</taxon>
        <taxon>Trapa</taxon>
    </lineage>
</organism>